<feature type="transmembrane region" description="Helical" evidence="1">
    <location>
        <begin position="160"/>
        <end position="181"/>
    </location>
</feature>
<proteinExistence type="predicted"/>
<keyword evidence="1" id="KW-1133">Transmembrane helix</keyword>
<evidence type="ECO:0000313" key="3">
    <source>
        <dbReference type="Proteomes" id="UP000229647"/>
    </source>
</evidence>
<organism evidence="2 3">
    <name type="scientific">Candidatus Roizmanbacteria bacterium CG_4_9_14_3_um_filter_33_18</name>
    <dbReference type="NCBI Taxonomy" id="1974841"/>
    <lineage>
        <taxon>Bacteria</taxon>
        <taxon>Candidatus Roizmaniibacteriota</taxon>
    </lineage>
</organism>
<evidence type="ECO:0000313" key="2">
    <source>
        <dbReference type="EMBL" id="PJA55858.1"/>
    </source>
</evidence>
<protein>
    <recommendedName>
        <fullName evidence="4">YfhO family protein</fullName>
    </recommendedName>
</protein>
<dbReference type="AlphaFoldDB" id="A0A2M7XYR8"/>
<keyword evidence="1" id="KW-0812">Transmembrane</keyword>
<gene>
    <name evidence="2" type="ORF">CO165_01375</name>
</gene>
<feature type="non-terminal residue" evidence="2">
    <location>
        <position position="1"/>
    </location>
</feature>
<comment type="caution">
    <text evidence="2">The sequence shown here is derived from an EMBL/GenBank/DDBJ whole genome shotgun (WGS) entry which is preliminary data.</text>
</comment>
<evidence type="ECO:0000256" key="1">
    <source>
        <dbReference type="SAM" id="Phobius"/>
    </source>
</evidence>
<dbReference type="EMBL" id="PFWL01000059">
    <property type="protein sequence ID" value="PJA55858.1"/>
    <property type="molecule type" value="Genomic_DNA"/>
</dbReference>
<keyword evidence="1" id="KW-0472">Membrane</keyword>
<name>A0A2M7XYR8_9BACT</name>
<sequence>LGIIIIIIITIIKYITYSKPHDLRPYDEKKLTSFEEISWRVSKTSFEFSPKGIKTKKTELGTTTIGLEKKDLIKEDFKVLSTNKEIIQIETITNKFSKKEFNIQSKNQFEFRLNTFNFPGWEARLDGKEIKINNNNDYKLITVLVPEGNHNLSFIFKNTLVRNIGNVISFITITFILLFFIRRCSKNS</sequence>
<reference evidence="3" key="1">
    <citation type="submission" date="2017-09" db="EMBL/GenBank/DDBJ databases">
        <title>Depth-based differentiation of microbial function through sediment-hosted aquifers and enrichment of novel symbionts in the deep terrestrial subsurface.</title>
        <authorList>
            <person name="Probst A.J."/>
            <person name="Ladd B."/>
            <person name="Jarett J.K."/>
            <person name="Geller-Mcgrath D.E."/>
            <person name="Sieber C.M.K."/>
            <person name="Emerson J.B."/>
            <person name="Anantharaman K."/>
            <person name="Thomas B.C."/>
            <person name="Malmstrom R."/>
            <person name="Stieglmeier M."/>
            <person name="Klingl A."/>
            <person name="Woyke T."/>
            <person name="Ryan C.M."/>
            <person name="Banfield J.F."/>
        </authorList>
    </citation>
    <scope>NUCLEOTIDE SEQUENCE [LARGE SCALE GENOMIC DNA]</scope>
</reference>
<evidence type="ECO:0008006" key="4">
    <source>
        <dbReference type="Google" id="ProtNLM"/>
    </source>
</evidence>
<accession>A0A2M7XYR8</accession>
<dbReference type="Proteomes" id="UP000229647">
    <property type="component" value="Unassembled WGS sequence"/>
</dbReference>